<sequence length="862" mass="97148">MAKTKKETPLMTQYNTIKAKYPDALLLFRVGDFYETFGQDAVRTSQILGIVLTKRANGDGHIELAGFPHHSVDSYLPKLVRAGMRVAICDQLEDPKTVKGIVKRGVTELVTPGVTFNDQVLNSKKNNFLLSLHKEKEKYGIAMVDVSTGEFLVSEGNLDKILHIVNTFDPSEIVFQRSVQLPEQLKNKSAFKLEDWAFQYNFAYEKLTSHFKTNSLKGFGIENLPLAITAAGAIFAYLVEDTHHNLLAHITKLQIIPQEDYLMMDNFTLRNLEIVYPSNPQGKSLLDIIDKTSTPMGGRLLRRRIILPLKSVDEIMRRLSLIDFLNENDLLKYEICQLLKSISDLDRLMGKLAAEKISPKELGYLRQSLINIHQIKALLHPHADVLAWLEPLFDMEELIKFLQNHLNEELPVNISKGNIIKASISEELDRLRNLQSKGRGFLDEMCQREIERTGISSLKIDFNNVFGYYIEVRNAHKDKVPGDWLRKQTLVNAERYITEELKEYESQILGAEEKIGVLENELYRNVCAETMVYMDQIQGNSNIIAQIDVAAGLSELAVSESYTKPVLNQGYAIDLKEARHPIIENALPLGEKYIPNDIFLDKDSQQIIMVTGPNMAGKSAILRQTAIVCLLAQIGSFVPAKHAEIGVLDKIFTRVGATDNISAGESTFMVEMNEAANILNNISERSLILLDEIGRGTSTYDGVSIAWAIAEYLHQHTTQAKTLFATHYHELNEMTVNFERVKNFHVSIQENKGNIIFLRKLVPGGSEHSFGIHVAKLAGMPAKVVNRANEILKTLEASRSQSNNTSDSIKRVTEQNMQLSFFQLDDPVLENIREELTKIDINTLTPIEALMKLNSIKKMIGG</sequence>
<proteinExistence type="inferred from homology"/>
<dbReference type="PIRSF" id="PIRSF037677">
    <property type="entry name" value="DNA_mis_repair_Msh6"/>
    <property type="match status" value="1"/>
</dbReference>
<dbReference type="Pfam" id="PF05192">
    <property type="entry name" value="MutS_III"/>
    <property type="match status" value="1"/>
</dbReference>
<gene>
    <name evidence="9" type="primary">mutS</name>
    <name evidence="12" type="ORF">IW16_03210</name>
</gene>
<evidence type="ECO:0000313" key="13">
    <source>
        <dbReference type="Proteomes" id="UP000028719"/>
    </source>
</evidence>
<keyword evidence="6 9" id="KW-0238">DNA-binding</keyword>
<dbReference type="Gene3D" id="3.30.420.110">
    <property type="entry name" value="MutS, connector domain"/>
    <property type="match status" value="1"/>
</dbReference>
<dbReference type="InterPro" id="IPR045076">
    <property type="entry name" value="MutS"/>
</dbReference>
<dbReference type="SUPFAM" id="SSF48334">
    <property type="entry name" value="DNA repair protein MutS, domain III"/>
    <property type="match status" value="1"/>
</dbReference>
<evidence type="ECO:0000256" key="10">
    <source>
        <dbReference type="RuleBase" id="RU003756"/>
    </source>
</evidence>
<comment type="similarity">
    <text evidence="1 9 10">Belongs to the DNA mismatch repair MutS family.</text>
</comment>
<keyword evidence="7 9" id="KW-0234">DNA repair</keyword>
<organism evidence="12 13">
    <name type="scientific">Chryseobacterium vrystaatense</name>
    <dbReference type="NCBI Taxonomy" id="307480"/>
    <lineage>
        <taxon>Bacteria</taxon>
        <taxon>Pseudomonadati</taxon>
        <taxon>Bacteroidota</taxon>
        <taxon>Flavobacteriia</taxon>
        <taxon>Flavobacteriales</taxon>
        <taxon>Weeksellaceae</taxon>
        <taxon>Chryseobacterium group</taxon>
        <taxon>Chryseobacterium</taxon>
    </lineage>
</organism>
<dbReference type="CDD" id="cd03284">
    <property type="entry name" value="ABC_MutS1"/>
    <property type="match status" value="1"/>
</dbReference>
<dbReference type="Pfam" id="PF00488">
    <property type="entry name" value="MutS_V"/>
    <property type="match status" value="1"/>
</dbReference>
<dbReference type="NCBIfam" id="TIGR01070">
    <property type="entry name" value="mutS1"/>
    <property type="match status" value="1"/>
</dbReference>
<dbReference type="InterPro" id="IPR007695">
    <property type="entry name" value="DNA_mismatch_repair_MutS-lik_N"/>
</dbReference>
<dbReference type="NCBIfam" id="NF003810">
    <property type="entry name" value="PRK05399.1"/>
    <property type="match status" value="1"/>
</dbReference>
<dbReference type="HAMAP" id="MF_00096">
    <property type="entry name" value="MutS"/>
    <property type="match status" value="1"/>
</dbReference>
<dbReference type="InterPro" id="IPR000432">
    <property type="entry name" value="DNA_mismatch_repair_MutS_C"/>
</dbReference>
<evidence type="ECO:0000256" key="3">
    <source>
        <dbReference type="ARBA" id="ARBA00022741"/>
    </source>
</evidence>
<accession>A0ABR4USI9</accession>
<keyword evidence="4 9" id="KW-0227">DNA damage</keyword>
<dbReference type="SMART" id="SM00534">
    <property type="entry name" value="MUTSac"/>
    <property type="match status" value="1"/>
</dbReference>
<dbReference type="InterPro" id="IPR016151">
    <property type="entry name" value="DNA_mismatch_repair_MutS_N"/>
</dbReference>
<dbReference type="EMBL" id="JPRI01000001">
    <property type="protein sequence ID" value="KFF28236.1"/>
    <property type="molecule type" value="Genomic_DNA"/>
</dbReference>
<evidence type="ECO:0000256" key="9">
    <source>
        <dbReference type="HAMAP-Rule" id="MF_00096"/>
    </source>
</evidence>
<evidence type="ECO:0000256" key="1">
    <source>
        <dbReference type="ARBA" id="ARBA00006271"/>
    </source>
</evidence>
<dbReference type="Gene3D" id="3.40.50.300">
    <property type="entry name" value="P-loop containing nucleotide triphosphate hydrolases"/>
    <property type="match status" value="1"/>
</dbReference>
<evidence type="ECO:0000256" key="4">
    <source>
        <dbReference type="ARBA" id="ARBA00022763"/>
    </source>
</evidence>
<dbReference type="InterPro" id="IPR007861">
    <property type="entry name" value="DNA_mismatch_repair_MutS_clamp"/>
</dbReference>
<dbReference type="RefSeq" id="WP_034739607.1">
    <property type="nucleotide sequence ID" value="NZ_JPRI01000001.1"/>
</dbReference>
<dbReference type="SUPFAM" id="SSF53150">
    <property type="entry name" value="DNA repair protein MutS, domain II"/>
    <property type="match status" value="1"/>
</dbReference>
<dbReference type="InterPro" id="IPR036187">
    <property type="entry name" value="DNA_mismatch_repair_MutS_sf"/>
</dbReference>
<evidence type="ECO:0000256" key="2">
    <source>
        <dbReference type="ARBA" id="ARBA00021982"/>
    </source>
</evidence>
<dbReference type="PANTHER" id="PTHR11361:SF34">
    <property type="entry name" value="DNA MISMATCH REPAIR PROTEIN MSH1, MITOCHONDRIAL"/>
    <property type="match status" value="1"/>
</dbReference>
<keyword evidence="5 9" id="KW-0067">ATP-binding</keyword>
<comment type="caution">
    <text evidence="12">The sequence shown here is derived from an EMBL/GenBank/DDBJ whole genome shotgun (WGS) entry which is preliminary data.</text>
</comment>
<dbReference type="PROSITE" id="PS00486">
    <property type="entry name" value="DNA_MISMATCH_REPAIR_2"/>
    <property type="match status" value="1"/>
</dbReference>
<protein>
    <recommendedName>
        <fullName evidence="2 9">DNA mismatch repair protein MutS</fullName>
    </recommendedName>
</protein>
<dbReference type="Proteomes" id="UP000028719">
    <property type="component" value="Unassembled WGS sequence"/>
</dbReference>
<evidence type="ECO:0000256" key="5">
    <source>
        <dbReference type="ARBA" id="ARBA00022840"/>
    </source>
</evidence>
<evidence type="ECO:0000259" key="11">
    <source>
        <dbReference type="PROSITE" id="PS00486"/>
    </source>
</evidence>
<comment type="function">
    <text evidence="8 9">This protein is involved in the repair of mismatches in DNA. It is possible that it carries out the mismatch recognition step. This protein has a weak ATPase activity.</text>
</comment>
<evidence type="ECO:0000313" key="12">
    <source>
        <dbReference type="EMBL" id="KFF28236.1"/>
    </source>
</evidence>
<dbReference type="SUPFAM" id="SSF55271">
    <property type="entry name" value="DNA repair protein MutS, domain I"/>
    <property type="match status" value="1"/>
</dbReference>
<feature type="binding site" evidence="9">
    <location>
        <begin position="612"/>
        <end position="619"/>
    </location>
    <ligand>
        <name>ATP</name>
        <dbReference type="ChEBI" id="CHEBI:30616"/>
    </ligand>
</feature>
<dbReference type="InterPro" id="IPR005748">
    <property type="entry name" value="DNA_mismatch_repair_MutS"/>
</dbReference>
<dbReference type="PANTHER" id="PTHR11361">
    <property type="entry name" value="DNA MISMATCH REPAIR PROTEIN MUTS FAMILY MEMBER"/>
    <property type="match status" value="1"/>
</dbReference>
<dbReference type="InterPro" id="IPR036678">
    <property type="entry name" value="MutS_con_dom_sf"/>
</dbReference>
<dbReference type="InterPro" id="IPR017261">
    <property type="entry name" value="DNA_mismatch_repair_MutS/MSH"/>
</dbReference>
<dbReference type="Pfam" id="PF05190">
    <property type="entry name" value="MutS_IV"/>
    <property type="match status" value="1"/>
</dbReference>
<keyword evidence="3 9" id="KW-0547">Nucleotide-binding</keyword>
<dbReference type="SUPFAM" id="SSF52540">
    <property type="entry name" value="P-loop containing nucleoside triphosphate hydrolases"/>
    <property type="match status" value="1"/>
</dbReference>
<dbReference type="SMART" id="SM00533">
    <property type="entry name" value="MUTSd"/>
    <property type="match status" value="1"/>
</dbReference>
<dbReference type="Gene3D" id="1.10.1420.10">
    <property type="match status" value="2"/>
</dbReference>
<dbReference type="Pfam" id="PF05188">
    <property type="entry name" value="MutS_II"/>
    <property type="match status" value="1"/>
</dbReference>
<dbReference type="Pfam" id="PF01624">
    <property type="entry name" value="MutS_I"/>
    <property type="match status" value="1"/>
</dbReference>
<feature type="domain" description="DNA mismatch repair proteins mutS family" evidence="11">
    <location>
        <begin position="686"/>
        <end position="702"/>
    </location>
</feature>
<evidence type="ECO:0000256" key="8">
    <source>
        <dbReference type="ARBA" id="ARBA00024647"/>
    </source>
</evidence>
<reference evidence="12 13" key="1">
    <citation type="submission" date="2014-07" db="EMBL/GenBank/DDBJ databases">
        <title>Genome of Chryseobacterium vrystaatense LMG 22846.</title>
        <authorList>
            <person name="Pipes S.E."/>
            <person name="Stropko S.J."/>
            <person name="Newman J.D."/>
        </authorList>
    </citation>
    <scope>NUCLEOTIDE SEQUENCE [LARGE SCALE GENOMIC DNA]</scope>
    <source>
        <strain evidence="12 13">LMG 22846</strain>
    </source>
</reference>
<dbReference type="InterPro" id="IPR007696">
    <property type="entry name" value="DNA_mismatch_repair_MutS_core"/>
</dbReference>
<dbReference type="InterPro" id="IPR027417">
    <property type="entry name" value="P-loop_NTPase"/>
</dbReference>
<evidence type="ECO:0000256" key="7">
    <source>
        <dbReference type="ARBA" id="ARBA00023204"/>
    </source>
</evidence>
<evidence type="ECO:0000256" key="6">
    <source>
        <dbReference type="ARBA" id="ARBA00023125"/>
    </source>
</evidence>
<name>A0ABR4USI9_9FLAO</name>
<dbReference type="Gene3D" id="3.40.1170.10">
    <property type="entry name" value="DNA repair protein MutS, domain I"/>
    <property type="match status" value="1"/>
</dbReference>
<keyword evidence="13" id="KW-1185">Reference proteome</keyword>
<dbReference type="InterPro" id="IPR007860">
    <property type="entry name" value="DNA_mmatch_repair_MutS_con_dom"/>
</dbReference>